<keyword evidence="1" id="KW-0472">Membrane</keyword>
<reference evidence="3 4" key="1">
    <citation type="submission" date="2019-06" db="EMBL/GenBank/DDBJ databases">
        <title>Whole genome sequence for Rhodospirillaceae sp. R148.</title>
        <authorList>
            <person name="Wang G."/>
        </authorList>
    </citation>
    <scope>NUCLEOTIDE SEQUENCE [LARGE SCALE GENOMIC DNA]</scope>
    <source>
        <strain evidence="3 4">R148</strain>
    </source>
</reference>
<comment type="caution">
    <text evidence="3">The sequence shown here is derived from an EMBL/GenBank/DDBJ whole genome shotgun (WGS) entry which is preliminary data.</text>
</comment>
<keyword evidence="1" id="KW-1133">Transmembrane helix</keyword>
<dbReference type="AlphaFoldDB" id="A0A545TTG0"/>
<keyword evidence="1" id="KW-0812">Transmembrane</keyword>
<sequence length="312" mass="32878">MKCYLKNLARRSLGSFTTLVKIMLPVMLVIRIGEEFGLSETLGTGLAPVMHLVGLPPEAGIVWATGMLTGLYGGIGAYIALFPQMELSIAQGSILCAMMLFAHAIPLEQAIVRRAGASFLLTSLLRIGGALLYGAGIAWICGLSGALSSPLELDWLTAAETDPGWGAWALSTAGSLASIFGIIVALFIGLDLLEKLGVIRRITAAIEPALRVIGLDTRLAPLTTIGLLLGLTYGGALIIQATKEQDFTPRARFLALSLLSLSHSLIEDTALMLALGADIWIVLVGRVGFSLALIAVLARITPLMDSRKTGEA</sequence>
<proteinExistence type="predicted"/>
<feature type="transmembrane region" description="Helical" evidence="1">
    <location>
        <begin position="167"/>
        <end position="193"/>
    </location>
</feature>
<dbReference type="OrthoDB" id="9797308at2"/>
<feature type="transmembrane region" description="Helical" evidence="1">
    <location>
        <begin position="279"/>
        <end position="298"/>
    </location>
</feature>
<evidence type="ECO:0000313" key="3">
    <source>
        <dbReference type="EMBL" id="TQV80506.1"/>
    </source>
</evidence>
<accession>A0A545TTG0</accession>
<dbReference type="RefSeq" id="WP_142896220.1">
    <property type="nucleotide sequence ID" value="NZ_ML660054.1"/>
</dbReference>
<protein>
    <recommendedName>
        <fullName evidence="2">Nucleoside transporter/FeoB GTPase Gate domain-containing protein</fullName>
    </recommendedName>
</protein>
<feature type="transmembrane region" description="Helical" evidence="1">
    <location>
        <begin position="119"/>
        <end position="147"/>
    </location>
</feature>
<dbReference type="EMBL" id="VHSH01000003">
    <property type="protein sequence ID" value="TQV80506.1"/>
    <property type="molecule type" value="Genomic_DNA"/>
</dbReference>
<dbReference type="Proteomes" id="UP000315252">
    <property type="component" value="Unassembled WGS sequence"/>
</dbReference>
<organism evidence="3 4">
    <name type="scientific">Denitrobaculum tricleocarpae</name>
    <dbReference type="NCBI Taxonomy" id="2591009"/>
    <lineage>
        <taxon>Bacteria</taxon>
        <taxon>Pseudomonadati</taxon>
        <taxon>Pseudomonadota</taxon>
        <taxon>Alphaproteobacteria</taxon>
        <taxon>Rhodospirillales</taxon>
        <taxon>Rhodospirillaceae</taxon>
        <taxon>Denitrobaculum</taxon>
    </lineage>
</organism>
<evidence type="ECO:0000259" key="2">
    <source>
        <dbReference type="Pfam" id="PF07670"/>
    </source>
</evidence>
<dbReference type="Pfam" id="PF07670">
    <property type="entry name" value="Gate"/>
    <property type="match status" value="2"/>
</dbReference>
<dbReference type="InterPro" id="IPR011642">
    <property type="entry name" value="Gate_dom"/>
</dbReference>
<evidence type="ECO:0000313" key="4">
    <source>
        <dbReference type="Proteomes" id="UP000315252"/>
    </source>
</evidence>
<feature type="transmembrane region" description="Helical" evidence="1">
    <location>
        <begin position="61"/>
        <end position="81"/>
    </location>
</feature>
<evidence type="ECO:0000256" key="1">
    <source>
        <dbReference type="SAM" id="Phobius"/>
    </source>
</evidence>
<name>A0A545TTG0_9PROT</name>
<keyword evidence="4" id="KW-1185">Reference proteome</keyword>
<gene>
    <name evidence="3" type="ORF">FKG95_10030</name>
</gene>
<feature type="domain" description="Nucleoside transporter/FeoB GTPase Gate" evidence="2">
    <location>
        <begin position="17"/>
        <end position="109"/>
    </location>
</feature>
<feature type="domain" description="Nucleoside transporter/FeoB GTPase Gate" evidence="2">
    <location>
        <begin position="178"/>
        <end position="268"/>
    </location>
</feature>
<feature type="transmembrane region" description="Helical" evidence="1">
    <location>
        <begin position="12"/>
        <end position="30"/>
    </location>
</feature>